<name>A0A344UPL3_9ACTN</name>
<dbReference type="PANTHER" id="PTHR22604">
    <property type="entry name" value="OXIDOREDUCTASES"/>
    <property type="match status" value="1"/>
</dbReference>
<dbReference type="Pfam" id="PF22725">
    <property type="entry name" value="GFO_IDH_MocA_C3"/>
    <property type="match status" value="1"/>
</dbReference>
<dbReference type="PANTHER" id="PTHR22604:SF105">
    <property type="entry name" value="TRANS-1,2-DIHYDROBENZENE-1,2-DIOL DEHYDROGENASE"/>
    <property type="match status" value="1"/>
</dbReference>
<evidence type="ECO:0000259" key="4">
    <source>
        <dbReference type="Pfam" id="PF22725"/>
    </source>
</evidence>
<dbReference type="InterPro" id="IPR055170">
    <property type="entry name" value="GFO_IDH_MocA-like_dom"/>
</dbReference>
<dbReference type="Pfam" id="PF01408">
    <property type="entry name" value="GFO_IDH_MocA"/>
    <property type="match status" value="1"/>
</dbReference>
<protein>
    <submittedName>
        <fullName evidence="5">1,5-anhydro-D-fructose reductase</fullName>
        <ecNumber evidence="5">1.1.1.292</ecNumber>
    </submittedName>
</protein>
<sequence length="328" mass="35099">MTGLRWGILATGGIARTFTADLRAAGLDVIAVGSRSLGSAQAFADAFDIPRRYRSYRDLVADPDVDVVYVATPHALHAEHARLALEAGKHVLVEKSFTLTRAQAVELRDLAAANGLFLMEAMWTRYLPHMMRIRDLVRSGALGQVRALRADHTGVGPADPEHRLNNPALGGGALLDIGVYPVSFAWDMLGAPVDVRATGILGPTGVDTEVATSMTHGGGSVSTTLTSLRAAGPNAASVLGSEASIEIDRSWLIPTTFRVVAGDGKVVEIYDQPVTGRGMQYEALAVERYIAEGRTESELEPLEETVAIMGTLDEIRRQIGLRYPGVDD</sequence>
<dbReference type="InterPro" id="IPR050984">
    <property type="entry name" value="Gfo/Idh/MocA_domain"/>
</dbReference>
<proteinExistence type="inferred from homology"/>
<comment type="similarity">
    <text evidence="1">Belongs to the Gfo/Idh/MocA family.</text>
</comment>
<evidence type="ECO:0000259" key="3">
    <source>
        <dbReference type="Pfam" id="PF01408"/>
    </source>
</evidence>
<gene>
    <name evidence="5" type="primary">afr_1</name>
    <name evidence="5" type="ORF">JS278_00012</name>
</gene>
<dbReference type="EMBL" id="CP025198">
    <property type="protein sequence ID" value="AXE37211.1"/>
    <property type="molecule type" value="Genomic_DNA"/>
</dbReference>
<keyword evidence="2 5" id="KW-0560">Oxidoreductase</keyword>
<dbReference type="AlphaFoldDB" id="A0A344UPL3"/>
<dbReference type="Gene3D" id="3.30.360.10">
    <property type="entry name" value="Dihydrodipicolinate Reductase, domain 2"/>
    <property type="match status" value="1"/>
</dbReference>
<evidence type="ECO:0000313" key="5">
    <source>
        <dbReference type="EMBL" id="AXE37211.1"/>
    </source>
</evidence>
<evidence type="ECO:0000256" key="1">
    <source>
        <dbReference type="ARBA" id="ARBA00010928"/>
    </source>
</evidence>
<dbReference type="InterPro" id="IPR000683">
    <property type="entry name" value="Gfo/Idh/MocA-like_OxRdtase_N"/>
</dbReference>
<dbReference type="OrthoDB" id="9815825at2"/>
<dbReference type="Proteomes" id="UP000251995">
    <property type="component" value="Chromosome"/>
</dbReference>
<dbReference type="Gene3D" id="3.40.50.720">
    <property type="entry name" value="NAD(P)-binding Rossmann-like Domain"/>
    <property type="match status" value="1"/>
</dbReference>
<dbReference type="GO" id="GO:0000166">
    <property type="term" value="F:nucleotide binding"/>
    <property type="evidence" value="ECO:0007669"/>
    <property type="project" value="InterPro"/>
</dbReference>
<reference evidence="5 6" key="1">
    <citation type="submission" date="2017-12" db="EMBL/GenBank/DDBJ databases">
        <title>The whole genome sequence of the Acidipropionibacterium virtanenii sp. nov. type strain JS278.</title>
        <authorList>
            <person name="Laine P."/>
            <person name="Deptula P."/>
            <person name="Varmanen P."/>
            <person name="Auvinen P."/>
        </authorList>
    </citation>
    <scope>NUCLEOTIDE SEQUENCE [LARGE SCALE GENOMIC DNA]</scope>
    <source>
        <strain evidence="5 6">JS278</strain>
    </source>
</reference>
<evidence type="ECO:0000313" key="6">
    <source>
        <dbReference type="Proteomes" id="UP000251995"/>
    </source>
</evidence>
<dbReference type="SUPFAM" id="SSF55347">
    <property type="entry name" value="Glyceraldehyde-3-phosphate dehydrogenase-like, C-terminal domain"/>
    <property type="match status" value="1"/>
</dbReference>
<dbReference type="RefSeq" id="WP_114043392.1">
    <property type="nucleotide sequence ID" value="NZ_CP025198.1"/>
</dbReference>
<feature type="domain" description="Gfo/Idh/MocA-like oxidoreductase N-terminal" evidence="3">
    <location>
        <begin position="5"/>
        <end position="119"/>
    </location>
</feature>
<organism evidence="5 6">
    <name type="scientific">Acidipropionibacterium virtanenii</name>
    <dbReference type="NCBI Taxonomy" id="2057246"/>
    <lineage>
        <taxon>Bacteria</taxon>
        <taxon>Bacillati</taxon>
        <taxon>Actinomycetota</taxon>
        <taxon>Actinomycetes</taxon>
        <taxon>Propionibacteriales</taxon>
        <taxon>Propionibacteriaceae</taxon>
        <taxon>Acidipropionibacterium</taxon>
    </lineage>
</organism>
<dbReference type="EC" id="1.1.1.292" evidence="5"/>
<feature type="domain" description="GFO/IDH/MocA-like oxidoreductase" evidence="4">
    <location>
        <begin position="131"/>
        <end position="246"/>
    </location>
</feature>
<dbReference type="GO" id="GO:0033712">
    <property type="term" value="F:1,5-anhydro-D-fructose reductase (1,5-anhydro-D-mannitol-forming) activity"/>
    <property type="evidence" value="ECO:0007669"/>
    <property type="project" value="UniProtKB-EC"/>
</dbReference>
<keyword evidence="6" id="KW-1185">Reference proteome</keyword>
<evidence type="ECO:0000256" key="2">
    <source>
        <dbReference type="ARBA" id="ARBA00023002"/>
    </source>
</evidence>
<dbReference type="InterPro" id="IPR036291">
    <property type="entry name" value="NAD(P)-bd_dom_sf"/>
</dbReference>
<dbReference type="SUPFAM" id="SSF51735">
    <property type="entry name" value="NAD(P)-binding Rossmann-fold domains"/>
    <property type="match status" value="1"/>
</dbReference>
<accession>A0A344UPL3</accession>
<dbReference type="KEGG" id="acij:JS278_00012"/>